<feature type="compositionally biased region" description="Polar residues" evidence="1">
    <location>
        <begin position="329"/>
        <end position="339"/>
    </location>
</feature>
<dbReference type="OrthoDB" id="5377213at2759"/>
<organism evidence="2 3">
    <name type="scientific">Lachnellula occidentalis</name>
    <dbReference type="NCBI Taxonomy" id="215460"/>
    <lineage>
        <taxon>Eukaryota</taxon>
        <taxon>Fungi</taxon>
        <taxon>Dikarya</taxon>
        <taxon>Ascomycota</taxon>
        <taxon>Pezizomycotina</taxon>
        <taxon>Leotiomycetes</taxon>
        <taxon>Helotiales</taxon>
        <taxon>Lachnaceae</taxon>
        <taxon>Lachnellula</taxon>
    </lineage>
</organism>
<feature type="compositionally biased region" description="Basic and acidic residues" evidence="1">
    <location>
        <begin position="243"/>
        <end position="295"/>
    </location>
</feature>
<evidence type="ECO:0000313" key="3">
    <source>
        <dbReference type="Proteomes" id="UP000443090"/>
    </source>
</evidence>
<evidence type="ECO:0000313" key="2">
    <source>
        <dbReference type="EMBL" id="TVY44941.1"/>
    </source>
</evidence>
<gene>
    <name evidence="2" type="ORF">LOCC1_G005909</name>
</gene>
<comment type="caution">
    <text evidence="2">The sequence shown here is derived from an EMBL/GenBank/DDBJ whole genome shotgun (WGS) entry which is preliminary data.</text>
</comment>
<name>A0A8H8S1E3_9HELO</name>
<protein>
    <submittedName>
        <fullName evidence="2">Uncharacterized protein</fullName>
    </submittedName>
</protein>
<dbReference type="EMBL" id="QGMI01000214">
    <property type="protein sequence ID" value="TVY44941.1"/>
    <property type="molecule type" value="Genomic_DNA"/>
</dbReference>
<accession>A0A8H8S1E3</accession>
<feature type="compositionally biased region" description="Polar residues" evidence="1">
    <location>
        <begin position="193"/>
        <end position="214"/>
    </location>
</feature>
<feature type="compositionally biased region" description="Basic and acidic residues" evidence="1">
    <location>
        <begin position="312"/>
        <end position="324"/>
    </location>
</feature>
<evidence type="ECO:0000256" key="1">
    <source>
        <dbReference type="SAM" id="MobiDB-lite"/>
    </source>
</evidence>
<feature type="region of interest" description="Disordered" evidence="1">
    <location>
        <begin position="1"/>
        <end position="69"/>
    </location>
</feature>
<dbReference type="Proteomes" id="UP000443090">
    <property type="component" value="Unassembled WGS sequence"/>
</dbReference>
<proteinExistence type="predicted"/>
<feature type="compositionally biased region" description="Polar residues" evidence="1">
    <location>
        <begin position="1"/>
        <end position="22"/>
    </location>
</feature>
<dbReference type="AlphaFoldDB" id="A0A8H8S1E3"/>
<reference evidence="2 3" key="1">
    <citation type="submission" date="2018-05" db="EMBL/GenBank/DDBJ databases">
        <title>Genome sequencing and assembly of the regulated plant pathogen Lachnellula willkommii and related sister species for the development of diagnostic species identification markers.</title>
        <authorList>
            <person name="Giroux E."/>
            <person name="Bilodeau G."/>
        </authorList>
    </citation>
    <scope>NUCLEOTIDE SEQUENCE [LARGE SCALE GENOMIC DNA]</scope>
    <source>
        <strain evidence="2 3">CBS 160.35</strain>
    </source>
</reference>
<feature type="compositionally biased region" description="Gly residues" evidence="1">
    <location>
        <begin position="54"/>
        <end position="69"/>
    </location>
</feature>
<sequence>MPTVTSVRGTTMPSYNGQTTSKTRTKVKPILRKLTQSEKNSLDLDRPAAEQDGFGYGGGSGGVGAGGGAGGIYEYGQASRSSHDVVSYHTAAARSRGYHNRSTSGTSQFSTATTGSGHRAGSFVHPFQQTPRPYTPPLGAPYQNSLREDEPPHSPPLNEDDDPRQYTVRRASDRSTYLAGSASPTTTTIPTLRIQTKPSTSRLALATSNPSLHDSNPDIISPVETMSPSSLRASMDTGFRIRSRSEVDTRGRSETIQEARRKFEAREQAKEEKAARDEIRLLEKRNQREARQLERSHRRSSASELGTRAKRSKSDLAKNNEKTEGSFAQDYNNVPSQNAPLFAEADGPGIPPQRGQKKESPKHKTHGAWTKFMMWLRTRFLRMKR</sequence>
<feature type="compositionally biased region" description="Polar residues" evidence="1">
    <location>
        <begin position="100"/>
        <end position="116"/>
    </location>
</feature>
<keyword evidence="3" id="KW-1185">Reference proteome</keyword>
<feature type="region of interest" description="Disordered" evidence="1">
    <location>
        <begin position="86"/>
        <end position="366"/>
    </location>
</feature>
<feature type="compositionally biased region" description="Basic and acidic residues" evidence="1">
    <location>
        <begin position="40"/>
        <end position="49"/>
    </location>
</feature>